<dbReference type="Pfam" id="PF10156">
    <property type="entry name" value="Med17"/>
    <property type="match status" value="1"/>
</dbReference>
<gene>
    <name evidence="10" type="primary">SRB4</name>
    <name evidence="8" type="synonym">MED17</name>
    <name evidence="10" type="ORF">N0V93_009307</name>
</gene>
<evidence type="ECO:0000313" key="10">
    <source>
        <dbReference type="EMBL" id="KAJ4386412.1"/>
    </source>
</evidence>
<dbReference type="Gene3D" id="6.10.250.2620">
    <property type="match status" value="1"/>
</dbReference>
<dbReference type="GO" id="GO:0070847">
    <property type="term" value="C:core mediator complex"/>
    <property type="evidence" value="ECO:0007669"/>
    <property type="project" value="TreeGrafter"/>
</dbReference>
<evidence type="ECO:0000256" key="1">
    <source>
        <dbReference type="ARBA" id="ARBA00004123"/>
    </source>
</evidence>
<evidence type="ECO:0000256" key="5">
    <source>
        <dbReference type="ARBA" id="ARBA00023163"/>
    </source>
</evidence>
<feature type="compositionally biased region" description="Basic and acidic residues" evidence="9">
    <location>
        <begin position="54"/>
        <end position="64"/>
    </location>
</feature>
<keyword evidence="5 8" id="KW-0804">Transcription</keyword>
<organism evidence="10 11">
    <name type="scientific">Gnomoniopsis smithogilvyi</name>
    <dbReference type="NCBI Taxonomy" id="1191159"/>
    <lineage>
        <taxon>Eukaryota</taxon>
        <taxon>Fungi</taxon>
        <taxon>Dikarya</taxon>
        <taxon>Ascomycota</taxon>
        <taxon>Pezizomycotina</taxon>
        <taxon>Sordariomycetes</taxon>
        <taxon>Sordariomycetidae</taxon>
        <taxon>Diaporthales</taxon>
        <taxon>Gnomoniaceae</taxon>
        <taxon>Gnomoniopsis</taxon>
    </lineage>
</organism>
<evidence type="ECO:0000313" key="11">
    <source>
        <dbReference type="Proteomes" id="UP001140453"/>
    </source>
</evidence>
<evidence type="ECO:0000256" key="7">
    <source>
        <dbReference type="ARBA" id="ARBA00032014"/>
    </source>
</evidence>
<dbReference type="GO" id="GO:0016592">
    <property type="term" value="C:mediator complex"/>
    <property type="evidence" value="ECO:0007669"/>
    <property type="project" value="InterPro"/>
</dbReference>
<comment type="subcellular location">
    <subcellularLocation>
        <location evidence="1 8">Nucleus</location>
    </subcellularLocation>
</comment>
<reference evidence="10" key="1">
    <citation type="submission" date="2022-10" db="EMBL/GenBank/DDBJ databases">
        <title>Tapping the CABI collections for fungal endophytes: first genome assemblies for Collariella, Neodidymelliopsis, Ascochyta clinopodiicola, Didymella pomorum, Didymosphaeria variabile, Neocosmospora piperis and Neocucurbitaria cava.</title>
        <authorList>
            <person name="Hill R."/>
        </authorList>
    </citation>
    <scope>NUCLEOTIDE SEQUENCE</scope>
    <source>
        <strain evidence="10">IMI 355082</strain>
    </source>
</reference>
<comment type="caution">
    <text evidence="10">The sequence shown here is derived from an EMBL/GenBank/DDBJ whole genome shotgun (WGS) entry which is preliminary data.</text>
</comment>
<protein>
    <recommendedName>
        <fullName evidence="3 8">Mediator of RNA polymerase II transcription subunit 17</fullName>
    </recommendedName>
    <alternativeName>
        <fullName evidence="7 8">Mediator complex subunit 17</fullName>
    </alternativeName>
</protein>
<dbReference type="InterPro" id="IPR019313">
    <property type="entry name" value="Mediator_Med17"/>
</dbReference>
<evidence type="ECO:0000256" key="9">
    <source>
        <dbReference type="SAM" id="MobiDB-lite"/>
    </source>
</evidence>
<dbReference type="GO" id="GO:0003712">
    <property type="term" value="F:transcription coregulator activity"/>
    <property type="evidence" value="ECO:0007669"/>
    <property type="project" value="InterPro"/>
</dbReference>
<accession>A0A9W9CTK2</accession>
<keyword evidence="6 8" id="KW-0539">Nucleus</keyword>
<evidence type="ECO:0000256" key="6">
    <source>
        <dbReference type="ARBA" id="ARBA00023242"/>
    </source>
</evidence>
<evidence type="ECO:0000256" key="3">
    <source>
        <dbReference type="ARBA" id="ARBA00019610"/>
    </source>
</evidence>
<dbReference type="Proteomes" id="UP001140453">
    <property type="component" value="Unassembled WGS sequence"/>
</dbReference>
<keyword evidence="4 8" id="KW-0805">Transcription regulation</keyword>
<evidence type="ECO:0000256" key="2">
    <source>
        <dbReference type="ARBA" id="ARBA00005635"/>
    </source>
</evidence>
<comment type="function">
    <text evidence="8">Component of the Mediator complex, a coactivator involved in the regulated transcription of nearly all RNA polymerase II-dependent genes. Mediator functions as a bridge to convey information from gene-specific regulatory proteins to the basal RNA polymerase II transcription machinery. Mediator is recruited to promoters by direct interactions with regulatory proteins and serves as a scaffold for the assembly of a functional preinitiation complex with RNA polymerase II and the general transcription factors.</text>
</comment>
<keyword evidence="11" id="KW-1185">Reference proteome</keyword>
<dbReference type="EMBL" id="JAPEVB010000006">
    <property type="protein sequence ID" value="KAJ4386412.1"/>
    <property type="molecule type" value="Genomic_DNA"/>
</dbReference>
<dbReference type="PANTHER" id="PTHR13114">
    <property type="entry name" value="MEDIATOR OF RNA POLYMERASE II TRANSCRIPTION SUBUNIT 17"/>
    <property type="match status" value="1"/>
</dbReference>
<dbReference type="PANTHER" id="PTHR13114:SF7">
    <property type="entry name" value="MEDIATOR OF RNA POLYMERASE II TRANSCRIPTION SUBUNIT 17"/>
    <property type="match status" value="1"/>
</dbReference>
<comment type="similarity">
    <text evidence="2 8">Belongs to the Mediator complex subunit 17 family.</text>
</comment>
<evidence type="ECO:0000256" key="4">
    <source>
        <dbReference type="ARBA" id="ARBA00023015"/>
    </source>
</evidence>
<dbReference type="OrthoDB" id="5319830at2759"/>
<evidence type="ECO:0000256" key="8">
    <source>
        <dbReference type="RuleBase" id="RU364140"/>
    </source>
</evidence>
<name>A0A9W9CTK2_9PEZI</name>
<comment type="subunit">
    <text evidence="8">Component of the Mediator complex.</text>
</comment>
<keyword evidence="8" id="KW-0010">Activator</keyword>
<dbReference type="GO" id="GO:0006357">
    <property type="term" value="P:regulation of transcription by RNA polymerase II"/>
    <property type="evidence" value="ECO:0007669"/>
    <property type="project" value="InterPro"/>
</dbReference>
<dbReference type="AlphaFoldDB" id="A0A9W9CTK2"/>
<proteinExistence type="inferred from homology"/>
<feature type="region of interest" description="Disordered" evidence="9">
    <location>
        <begin position="37"/>
        <end position="69"/>
    </location>
</feature>
<sequence>MTTFALPPLPVGDRKPKSIAEFIARVNTERGGFRNVTQDSLDKEIEDETAGLVESKEVDTKDASEAEDPTDQVDLLEFRKALDEVHMQANVAHQNAMLALDFISLILTKQDPTQTSSISPTLRELVGLGVLGVDKLAKPNMTEARLQDTKTVATGWKLADIDRSVDSLLTSASRLQKEMTIEAKYWADVLAVSDKGWTVTHVPNEPQNLGVRYGFSEASSDFRSTSLAPMRRGEDGSVELDCGRMLGESKRVLVTLEMNGKVIGRSALPKPLAEDAPLEDRVLEARNTIFAQELWHEMGREGRHLLAYGVRIEQDAISITLSKDSRIVFSLQALEQSVDDDYAQILPENFRAEALIAALNQLLTYAHRVNNQRRSRPNPRNRKQTETVQPYQLLRPVLALIQHEKSIEDATRFVSDLTTILHSAGIETAMFRLIESPISPDFVAARGSPSEALILTLLRPLECQFELNITPEASLMIHCRTALSRFISTSFHIQPFPPAPSPLNSLWHSYPPATNIEGYTLSELKYYLQQAVIRVLVDNTVKVAQQITPTPLPENEDIGTEWDKFVSGTALVNYSDDSERVDFDMVMPQTGAPEEAQHPELHIHGSWKAGEAEPAQRTWTWTVADASKGIKKETVEQVVKDVVSRAAQPEL</sequence>